<organism evidence="1 2">
    <name type="scientific">Sharpea porci</name>
    <dbReference type="NCBI Taxonomy" id="2652286"/>
    <lineage>
        <taxon>Bacteria</taxon>
        <taxon>Bacillati</taxon>
        <taxon>Bacillota</taxon>
        <taxon>Erysipelotrichia</taxon>
        <taxon>Erysipelotrichales</taxon>
        <taxon>Coprobacillaceae</taxon>
        <taxon>Sharpea</taxon>
    </lineage>
</organism>
<evidence type="ECO:0000313" key="1">
    <source>
        <dbReference type="EMBL" id="MST88477.1"/>
    </source>
</evidence>
<comment type="caution">
    <text evidence="1">The sequence shown here is derived from an EMBL/GenBank/DDBJ whole genome shotgun (WGS) entry which is preliminary data.</text>
</comment>
<gene>
    <name evidence="1" type="ORF">FYJ79_02585</name>
</gene>
<name>A0A844FRD9_9FIRM</name>
<protein>
    <submittedName>
        <fullName evidence="1">Uncharacterized protein</fullName>
    </submittedName>
</protein>
<accession>A0A844FRD9</accession>
<dbReference type="AlphaFoldDB" id="A0A844FRD9"/>
<keyword evidence="2" id="KW-1185">Reference proteome</keyword>
<evidence type="ECO:0000313" key="2">
    <source>
        <dbReference type="Proteomes" id="UP000442619"/>
    </source>
</evidence>
<proteinExistence type="predicted"/>
<reference evidence="1 2" key="1">
    <citation type="submission" date="2019-08" db="EMBL/GenBank/DDBJ databases">
        <title>In-depth cultivation of the pig gut microbiome towards novel bacterial diversity and tailored functional studies.</title>
        <authorList>
            <person name="Wylensek D."/>
            <person name="Hitch T.C.A."/>
            <person name="Clavel T."/>
        </authorList>
    </citation>
    <scope>NUCLEOTIDE SEQUENCE [LARGE SCALE GENOMIC DNA]</scope>
    <source>
        <strain evidence="1 2">CA-Schmier-601-WT-3</strain>
    </source>
</reference>
<dbReference type="Proteomes" id="UP000442619">
    <property type="component" value="Unassembled WGS sequence"/>
</dbReference>
<dbReference type="RefSeq" id="WP_154514409.1">
    <property type="nucleotide sequence ID" value="NZ_VUNM01000003.1"/>
</dbReference>
<dbReference type="EMBL" id="VUNM01000003">
    <property type="protein sequence ID" value="MST88477.1"/>
    <property type="molecule type" value="Genomic_DNA"/>
</dbReference>
<sequence>MFTLKCEYCGFEQVIKKRIDKYTYYELTHCKHLWCPCNKCKKEHPRPRQLEKGMVKHGWVLGEWDCLLTEEDAAYVQPRQNYGIWSKIVNPTIEDCKAIIRARELRDIGLRILQEDSNGKT</sequence>